<gene>
    <name evidence="1" type="ORF">Sgleb_16780</name>
</gene>
<dbReference type="Proteomes" id="UP000430079">
    <property type="component" value="Unassembled WGS sequence"/>
</dbReference>
<accession>A0A640STN8</accession>
<evidence type="ECO:0000313" key="2">
    <source>
        <dbReference type="Proteomes" id="UP000430079"/>
    </source>
</evidence>
<evidence type="ECO:0000313" key="1">
    <source>
        <dbReference type="EMBL" id="GFE13631.1"/>
    </source>
</evidence>
<sequence length="83" mass="9455">MVLSGRMLRFTPPTMATVDSPRRRLSHAMCTATRDDDCPVSTVRLGPCSPRVYETRLAMMLRCDPVTVWRPIAPIPWRDIRVA</sequence>
<comment type="caution">
    <text evidence="1">The sequence shown here is derived from an EMBL/GenBank/DDBJ whole genome shotgun (WGS) entry which is preliminary data.</text>
</comment>
<reference evidence="1 2" key="1">
    <citation type="submission" date="2019-12" db="EMBL/GenBank/DDBJ databases">
        <title>Whole genome shotgun sequence of Streptomyces hygroscopicus subsp. glebosus NBRC 13786.</title>
        <authorList>
            <person name="Ichikawa N."/>
            <person name="Kimura A."/>
            <person name="Kitahashi Y."/>
            <person name="Komaki H."/>
            <person name="Tamura T."/>
        </authorList>
    </citation>
    <scope>NUCLEOTIDE SEQUENCE [LARGE SCALE GENOMIC DNA]</scope>
    <source>
        <strain evidence="1 2">NBRC 13786</strain>
    </source>
</reference>
<protein>
    <submittedName>
        <fullName evidence="1">Uncharacterized protein</fullName>
    </submittedName>
</protein>
<keyword evidence="2" id="KW-1185">Reference proteome</keyword>
<dbReference type="AlphaFoldDB" id="A0A640STN8"/>
<dbReference type="EMBL" id="BLIO01000001">
    <property type="protein sequence ID" value="GFE13631.1"/>
    <property type="molecule type" value="Genomic_DNA"/>
</dbReference>
<proteinExistence type="predicted"/>
<organism evidence="1 2">
    <name type="scientific">Streptomyces glebosus</name>
    <dbReference type="NCBI Taxonomy" id="249580"/>
    <lineage>
        <taxon>Bacteria</taxon>
        <taxon>Bacillati</taxon>
        <taxon>Actinomycetota</taxon>
        <taxon>Actinomycetes</taxon>
        <taxon>Kitasatosporales</taxon>
        <taxon>Streptomycetaceae</taxon>
        <taxon>Streptomyces</taxon>
    </lineage>
</organism>
<name>A0A640STN8_9ACTN</name>